<accession>A0A8B6F1C8</accession>
<keyword evidence="2" id="KW-1185">Reference proteome</keyword>
<dbReference type="AlphaFoldDB" id="A0A8B6F1C8"/>
<evidence type="ECO:0000313" key="1">
    <source>
        <dbReference type="EMBL" id="VDI42262.1"/>
    </source>
</evidence>
<organism evidence="1 2">
    <name type="scientific">Mytilus galloprovincialis</name>
    <name type="common">Mediterranean mussel</name>
    <dbReference type="NCBI Taxonomy" id="29158"/>
    <lineage>
        <taxon>Eukaryota</taxon>
        <taxon>Metazoa</taxon>
        <taxon>Spiralia</taxon>
        <taxon>Lophotrochozoa</taxon>
        <taxon>Mollusca</taxon>
        <taxon>Bivalvia</taxon>
        <taxon>Autobranchia</taxon>
        <taxon>Pteriomorphia</taxon>
        <taxon>Mytilida</taxon>
        <taxon>Mytiloidea</taxon>
        <taxon>Mytilidae</taxon>
        <taxon>Mytilinae</taxon>
        <taxon>Mytilus</taxon>
    </lineage>
</organism>
<evidence type="ECO:0000313" key="2">
    <source>
        <dbReference type="Proteomes" id="UP000596742"/>
    </source>
</evidence>
<dbReference type="EMBL" id="UYJE01005992">
    <property type="protein sequence ID" value="VDI42262.1"/>
    <property type="molecule type" value="Genomic_DNA"/>
</dbReference>
<dbReference type="Proteomes" id="UP000596742">
    <property type="component" value="Unassembled WGS sequence"/>
</dbReference>
<proteinExistence type="predicted"/>
<protein>
    <submittedName>
        <fullName evidence="1">Uncharacterized protein</fullName>
    </submittedName>
</protein>
<comment type="caution">
    <text evidence="1">The sequence shown here is derived from an EMBL/GenBank/DDBJ whole genome shotgun (WGS) entry which is preliminary data.</text>
</comment>
<name>A0A8B6F1C8_MYTGA</name>
<reference evidence="1" key="1">
    <citation type="submission" date="2018-11" db="EMBL/GenBank/DDBJ databases">
        <authorList>
            <person name="Alioto T."/>
            <person name="Alioto T."/>
        </authorList>
    </citation>
    <scope>NUCLEOTIDE SEQUENCE</scope>
</reference>
<sequence>MEKSETGVYGVQYYWSVSNSSNNRSIRTSWFALCKYLSVTISWIGDNDVVTGMLVNVQQVLLLKLAKMPKRMTVTEDWSPAY</sequence>
<gene>
    <name evidence="1" type="ORF">MGAL_10B050991</name>
</gene>